<comment type="caution">
    <text evidence="1">The sequence shown here is derived from an EMBL/GenBank/DDBJ whole genome shotgun (WGS) entry which is preliminary data.</text>
</comment>
<sequence>MKTIFKNFIMPADIYGEWLTNRNRERDSALKIDVKVSLFPALNFLMGLQTEVKLSNEDNEKAKTGKEVVRKARTQWAEMSKNLFRQPSLLRYILLKRTIFLSLSIMNDLYQNYLTKKMIGQQSAKKRKFSWLK</sequence>
<evidence type="ECO:0000313" key="2">
    <source>
        <dbReference type="Proteomes" id="UP001497497"/>
    </source>
</evidence>
<dbReference type="Proteomes" id="UP001497497">
    <property type="component" value="Unassembled WGS sequence"/>
</dbReference>
<protein>
    <submittedName>
        <fullName evidence="1">Uncharacterized protein</fullName>
    </submittedName>
</protein>
<accession>A0AAV2HRX5</accession>
<dbReference type="AlphaFoldDB" id="A0AAV2HRX5"/>
<reference evidence="1 2" key="1">
    <citation type="submission" date="2024-04" db="EMBL/GenBank/DDBJ databases">
        <authorList>
            <consortium name="Genoscope - CEA"/>
            <person name="William W."/>
        </authorList>
    </citation>
    <scope>NUCLEOTIDE SEQUENCE [LARGE SCALE GENOMIC DNA]</scope>
</reference>
<dbReference type="EMBL" id="CAXITT010000241">
    <property type="protein sequence ID" value="CAL1536842.1"/>
    <property type="molecule type" value="Genomic_DNA"/>
</dbReference>
<keyword evidence="2" id="KW-1185">Reference proteome</keyword>
<gene>
    <name evidence="1" type="ORF">GSLYS_00010755001</name>
</gene>
<evidence type="ECO:0000313" key="1">
    <source>
        <dbReference type="EMBL" id="CAL1536842.1"/>
    </source>
</evidence>
<name>A0AAV2HRX5_LYMST</name>
<proteinExistence type="predicted"/>
<organism evidence="1 2">
    <name type="scientific">Lymnaea stagnalis</name>
    <name type="common">Great pond snail</name>
    <name type="synonym">Helix stagnalis</name>
    <dbReference type="NCBI Taxonomy" id="6523"/>
    <lineage>
        <taxon>Eukaryota</taxon>
        <taxon>Metazoa</taxon>
        <taxon>Spiralia</taxon>
        <taxon>Lophotrochozoa</taxon>
        <taxon>Mollusca</taxon>
        <taxon>Gastropoda</taxon>
        <taxon>Heterobranchia</taxon>
        <taxon>Euthyneura</taxon>
        <taxon>Panpulmonata</taxon>
        <taxon>Hygrophila</taxon>
        <taxon>Lymnaeoidea</taxon>
        <taxon>Lymnaeidae</taxon>
        <taxon>Lymnaea</taxon>
    </lineage>
</organism>